<organism evidence="1">
    <name type="scientific">Arundo donax</name>
    <name type="common">Giant reed</name>
    <name type="synonym">Donax arundinaceus</name>
    <dbReference type="NCBI Taxonomy" id="35708"/>
    <lineage>
        <taxon>Eukaryota</taxon>
        <taxon>Viridiplantae</taxon>
        <taxon>Streptophyta</taxon>
        <taxon>Embryophyta</taxon>
        <taxon>Tracheophyta</taxon>
        <taxon>Spermatophyta</taxon>
        <taxon>Magnoliopsida</taxon>
        <taxon>Liliopsida</taxon>
        <taxon>Poales</taxon>
        <taxon>Poaceae</taxon>
        <taxon>PACMAD clade</taxon>
        <taxon>Arundinoideae</taxon>
        <taxon>Arundineae</taxon>
        <taxon>Arundo</taxon>
    </lineage>
</organism>
<evidence type="ECO:0000313" key="1">
    <source>
        <dbReference type="EMBL" id="JAD85453.1"/>
    </source>
</evidence>
<protein>
    <submittedName>
        <fullName evidence="1">LOX4</fullName>
    </submittedName>
</protein>
<reference evidence="1" key="2">
    <citation type="journal article" date="2015" name="Data Brief">
        <title>Shoot transcriptome of the giant reed, Arundo donax.</title>
        <authorList>
            <person name="Barrero R.A."/>
            <person name="Guerrero F.D."/>
            <person name="Moolhuijzen P."/>
            <person name="Goolsby J.A."/>
            <person name="Tidwell J."/>
            <person name="Bellgard S.E."/>
            <person name="Bellgard M.I."/>
        </authorList>
    </citation>
    <scope>NUCLEOTIDE SEQUENCE</scope>
    <source>
        <tissue evidence="1">Shoot tissue taken approximately 20 cm above the soil surface</tissue>
    </source>
</reference>
<name>A0A0A9DFJ6_ARUDO</name>
<dbReference type="EMBL" id="GBRH01212442">
    <property type="protein sequence ID" value="JAD85453.1"/>
    <property type="molecule type" value="Transcribed_RNA"/>
</dbReference>
<proteinExistence type="predicted"/>
<sequence length="83" mass="9630">MVVQDKKLVVPQCILHCQAFQLNVSFSDLAGMVSILTWIQGTFDRELRQTSDNHWVHACKHFSRKFLISPPAKLILRVLFQHI</sequence>
<reference evidence="1" key="1">
    <citation type="submission" date="2014-09" db="EMBL/GenBank/DDBJ databases">
        <authorList>
            <person name="Magalhaes I.L.F."/>
            <person name="Oliveira U."/>
            <person name="Santos F.R."/>
            <person name="Vidigal T.H.D.A."/>
            <person name="Brescovit A.D."/>
            <person name="Santos A.J."/>
        </authorList>
    </citation>
    <scope>NUCLEOTIDE SEQUENCE</scope>
    <source>
        <tissue evidence="1">Shoot tissue taken approximately 20 cm above the soil surface</tissue>
    </source>
</reference>
<accession>A0A0A9DFJ6</accession>
<dbReference type="AlphaFoldDB" id="A0A0A9DFJ6"/>